<dbReference type="AlphaFoldDB" id="A0A835TQU3"/>
<accession>A0A835TQU3</accession>
<keyword evidence="1" id="KW-0482">Metalloprotease</keyword>
<keyword evidence="5" id="KW-1185">Reference proteome</keyword>
<dbReference type="InterPro" id="IPR002477">
    <property type="entry name" value="Peptidoglycan-bd-like"/>
</dbReference>
<organism evidence="3">
    <name type="scientific">Lamprotornis superbus</name>
    <dbReference type="NCBI Taxonomy" id="245042"/>
    <lineage>
        <taxon>Eukaryota</taxon>
        <taxon>Metazoa</taxon>
        <taxon>Chordata</taxon>
        <taxon>Craniata</taxon>
        <taxon>Vertebrata</taxon>
        <taxon>Euteleostomi</taxon>
        <taxon>Archelosauria</taxon>
        <taxon>Archosauria</taxon>
        <taxon>Dinosauria</taxon>
        <taxon>Saurischia</taxon>
        <taxon>Theropoda</taxon>
        <taxon>Coelurosauria</taxon>
        <taxon>Aves</taxon>
        <taxon>Neognathae</taxon>
        <taxon>Neoaves</taxon>
        <taxon>Telluraves</taxon>
        <taxon>Australaves</taxon>
        <taxon>Passeriformes</taxon>
        <taxon>Sturnidae</taxon>
        <taxon>Lamprotornis</taxon>
    </lineage>
</organism>
<dbReference type="OrthoDB" id="406838at2759"/>
<evidence type="ECO:0000313" key="5">
    <source>
        <dbReference type="Proteomes" id="UP000618051"/>
    </source>
</evidence>
<evidence type="ECO:0000313" key="4">
    <source>
        <dbReference type="EMBL" id="KAI1233177.1"/>
    </source>
</evidence>
<evidence type="ECO:0000313" key="3">
    <source>
        <dbReference type="EMBL" id="KAG0113749.1"/>
    </source>
</evidence>
<dbReference type="GO" id="GO:0008237">
    <property type="term" value="F:metallopeptidase activity"/>
    <property type="evidence" value="ECO:0007669"/>
    <property type="project" value="UniProtKB-KW"/>
</dbReference>
<evidence type="ECO:0000259" key="2">
    <source>
        <dbReference type="Pfam" id="PF01471"/>
    </source>
</evidence>
<reference evidence="4" key="3">
    <citation type="submission" date="2022-01" db="EMBL/GenBank/DDBJ databases">
        <authorList>
            <person name="Rubenstein D.R."/>
        </authorList>
    </citation>
    <scope>NUCLEOTIDE SEQUENCE</scope>
    <source>
        <strain evidence="4">SS15</strain>
        <tissue evidence="4">Liver</tissue>
    </source>
</reference>
<protein>
    <recommendedName>
        <fullName evidence="2">Peptidoglycan binding-like domain-containing protein</fullName>
    </recommendedName>
</protein>
<dbReference type="InterPro" id="IPR036366">
    <property type="entry name" value="PGBDSf"/>
</dbReference>
<dbReference type="EMBL" id="JADDUC010000403">
    <property type="protein sequence ID" value="KAG0113749.1"/>
    <property type="molecule type" value="Genomic_DNA"/>
</dbReference>
<dbReference type="Proteomes" id="UP000618051">
    <property type="component" value="Unassembled WGS sequence"/>
</dbReference>
<evidence type="ECO:0000256" key="1">
    <source>
        <dbReference type="ARBA" id="ARBA00023049"/>
    </source>
</evidence>
<sequence length="74" mass="8227">MGKRGREKEGKKGFRKDWLTKFGYLPPPDPVTGQLQTQEELTKAITAMQRFGGLEATGVLAHRARSFEALLGSH</sequence>
<keyword evidence="1" id="KW-0378">Hydrolase</keyword>
<dbReference type="Gene3D" id="1.10.101.10">
    <property type="entry name" value="PGBD-like superfamily/PGBD"/>
    <property type="match status" value="1"/>
</dbReference>
<name>A0A835TQU3_9PASS</name>
<keyword evidence="1" id="KW-0645">Protease</keyword>
<dbReference type="SUPFAM" id="SSF47090">
    <property type="entry name" value="PGBD-like"/>
    <property type="match status" value="1"/>
</dbReference>
<proteinExistence type="predicted"/>
<reference evidence="4 5" key="2">
    <citation type="journal article" date="2021" name="J. Hered.">
        <title>Feather Gene Expression Elucidates the Developmental Basis of Plumage Iridescence in African Starlings.</title>
        <authorList>
            <person name="Rubenstein D.R."/>
            <person name="Corvelo A."/>
            <person name="MacManes M.D."/>
            <person name="Maia R."/>
            <person name="Narzisi G."/>
            <person name="Rousaki A."/>
            <person name="Vandenabeele P."/>
            <person name="Shawkey M.D."/>
            <person name="Solomon J."/>
        </authorList>
    </citation>
    <scope>NUCLEOTIDE SEQUENCE [LARGE SCALE GENOMIC DNA]</scope>
    <source>
        <strain evidence="4">SS15</strain>
    </source>
</reference>
<dbReference type="Pfam" id="PF01471">
    <property type="entry name" value="PG_binding_1"/>
    <property type="match status" value="1"/>
</dbReference>
<gene>
    <name evidence="4" type="ORF">IHE44_0006384</name>
    <name evidence="3" type="ORF">IHE44_009933</name>
</gene>
<reference evidence="3" key="1">
    <citation type="submission" date="2020-10" db="EMBL/GenBank/DDBJ databases">
        <title>Feather gene expression reveals the developmental basis of iridescence in African starlings.</title>
        <authorList>
            <person name="Rubenstein D.R."/>
        </authorList>
    </citation>
    <scope>NUCLEOTIDE SEQUENCE</scope>
    <source>
        <strain evidence="3">SS15</strain>
        <tissue evidence="3">Liver</tissue>
    </source>
</reference>
<feature type="domain" description="Peptidoglycan binding-like" evidence="2">
    <location>
        <begin position="17"/>
        <end position="60"/>
    </location>
</feature>
<dbReference type="InterPro" id="IPR036365">
    <property type="entry name" value="PGBD-like_sf"/>
</dbReference>
<dbReference type="EMBL" id="JADDUC020000020">
    <property type="protein sequence ID" value="KAI1233177.1"/>
    <property type="molecule type" value="Genomic_DNA"/>
</dbReference>
<comment type="caution">
    <text evidence="3">The sequence shown here is derived from an EMBL/GenBank/DDBJ whole genome shotgun (WGS) entry which is preliminary data.</text>
</comment>